<name>A0ACB8TBK9_9AGAM</name>
<dbReference type="EMBL" id="MU277195">
    <property type="protein sequence ID" value="KAI0065400.1"/>
    <property type="molecule type" value="Genomic_DNA"/>
</dbReference>
<reference evidence="1" key="2">
    <citation type="journal article" date="2022" name="New Phytol.">
        <title>Evolutionary transition to the ectomycorrhizal habit in the genomes of a hyperdiverse lineage of mushroom-forming fungi.</title>
        <authorList>
            <person name="Looney B."/>
            <person name="Miyauchi S."/>
            <person name="Morin E."/>
            <person name="Drula E."/>
            <person name="Courty P.E."/>
            <person name="Kohler A."/>
            <person name="Kuo A."/>
            <person name="LaButti K."/>
            <person name="Pangilinan J."/>
            <person name="Lipzen A."/>
            <person name="Riley R."/>
            <person name="Andreopoulos W."/>
            <person name="He G."/>
            <person name="Johnson J."/>
            <person name="Nolan M."/>
            <person name="Tritt A."/>
            <person name="Barry K.W."/>
            <person name="Grigoriev I.V."/>
            <person name="Nagy L.G."/>
            <person name="Hibbett D."/>
            <person name="Henrissat B."/>
            <person name="Matheny P.B."/>
            <person name="Labbe J."/>
            <person name="Martin F.M."/>
        </authorList>
    </citation>
    <scope>NUCLEOTIDE SEQUENCE</scope>
    <source>
        <strain evidence="1">HHB10654</strain>
    </source>
</reference>
<dbReference type="Proteomes" id="UP000814140">
    <property type="component" value="Unassembled WGS sequence"/>
</dbReference>
<accession>A0ACB8TBK9</accession>
<sequence>MSAAALDRQIRPIYDALDTGSNKSAILACNKLLKKYPKSDLLKSLKALALVRSQKVEESLVLCDEVLASKPTDDSTLTAMMHVLRHLGRHSDMVVMFEDAFKRQPGNEELGVQTFFANVRTGNWKTAQLHATKLKKQFGDDRYVYWGIMCAILQANDHITPPNMCDLLYKLAHRLASSVWSATEFNPDRLHLYLSILRKLHLYDDARTVLDSEQGKSICSRSLACDELRREIWKEKGWLKEEGKLAEERIVHKQDRNWLEFLSVLDATFSSLTSSNEAPDASAREECTQEAARVRILFTKVAEEDGRKDRSGLLALLELEKRARIHDVSSDPSRLVDLLQQYHETFGDKAASYEDLKPYLDMDGEDLTRWISYLDGLPHSSSSLADLQRSINVYKLSRYNLQPSQYTVELEVPRALHLKQEYLEALSLGKDLPKTELQPADDLAILAAQVYVGLYSLSGDKDHLQHAIVFLEYASKKSPQSYLIHLHLIRIYRLLGAPQPALEHYRLLNVKQVQNDTLSHYILNRASDFSLAASGDLTYASECLESSQIYLSNTQEVKKGNTQTNPRRANVRQTADFIVRAFNGEKYSQIPDFIAFEDRLDNSLERDLVKMEHVRMRITHETINSDLIDMELIELKFIFERMHHDNRDFALLPNYQPLGQPSFVTQTTLMRKQPGFGWLSVFLKIYIRALQQASDMDNTVEEKLLIGDRPKPSTGPDNNVPLNDRVSIRRPEELAELTSDELTFYNYATDLADWLAPYHDHTRPPPSVVLAEATKQAELKTGHPLKGLEVPVDSGNGHAKKAEDAPLVKEAPASLVTFFTHMQSRFKALLESNSPSPELLHVASITQEALILLNIETLRFKNQSVIKVHKLGPLAQSFKAIRASAVGILGEMSKDLIALGEGEGTSESRKAFVEQCKDLQGDSNITHDYVLDVAKKVTDARKKVLEGFGKGIARVCTNHA</sequence>
<reference evidence="1" key="1">
    <citation type="submission" date="2021-03" db="EMBL/GenBank/DDBJ databases">
        <authorList>
            <consortium name="DOE Joint Genome Institute"/>
            <person name="Ahrendt S."/>
            <person name="Looney B.P."/>
            <person name="Miyauchi S."/>
            <person name="Morin E."/>
            <person name="Drula E."/>
            <person name="Courty P.E."/>
            <person name="Chicoki N."/>
            <person name="Fauchery L."/>
            <person name="Kohler A."/>
            <person name="Kuo A."/>
            <person name="Labutti K."/>
            <person name="Pangilinan J."/>
            <person name="Lipzen A."/>
            <person name="Riley R."/>
            <person name="Andreopoulos W."/>
            <person name="He G."/>
            <person name="Johnson J."/>
            <person name="Barry K.W."/>
            <person name="Grigoriev I.V."/>
            <person name="Nagy L."/>
            <person name="Hibbett D."/>
            <person name="Henrissat B."/>
            <person name="Matheny P.B."/>
            <person name="Labbe J."/>
            <person name="Martin F."/>
        </authorList>
    </citation>
    <scope>NUCLEOTIDE SEQUENCE</scope>
    <source>
        <strain evidence="1">HHB10654</strain>
    </source>
</reference>
<evidence type="ECO:0000313" key="2">
    <source>
        <dbReference type="Proteomes" id="UP000814140"/>
    </source>
</evidence>
<gene>
    <name evidence="1" type="ORF">BV25DRAFT_1868704</name>
</gene>
<keyword evidence="2" id="KW-1185">Reference proteome</keyword>
<comment type="caution">
    <text evidence="1">The sequence shown here is derived from an EMBL/GenBank/DDBJ whole genome shotgun (WGS) entry which is preliminary data.</text>
</comment>
<organism evidence="1 2">
    <name type="scientific">Artomyces pyxidatus</name>
    <dbReference type="NCBI Taxonomy" id="48021"/>
    <lineage>
        <taxon>Eukaryota</taxon>
        <taxon>Fungi</taxon>
        <taxon>Dikarya</taxon>
        <taxon>Basidiomycota</taxon>
        <taxon>Agaricomycotina</taxon>
        <taxon>Agaricomycetes</taxon>
        <taxon>Russulales</taxon>
        <taxon>Auriscalpiaceae</taxon>
        <taxon>Artomyces</taxon>
    </lineage>
</organism>
<proteinExistence type="predicted"/>
<evidence type="ECO:0000313" key="1">
    <source>
        <dbReference type="EMBL" id="KAI0065400.1"/>
    </source>
</evidence>
<protein>
    <submittedName>
        <fullName evidence="1">TPR-like protein</fullName>
    </submittedName>
</protein>